<gene>
    <name evidence="1" type="ORF">BD310DRAFT_935609</name>
</gene>
<protein>
    <submittedName>
        <fullName evidence="1">Uncharacterized protein</fullName>
    </submittedName>
</protein>
<dbReference type="EMBL" id="ML145185">
    <property type="protein sequence ID" value="TBU54607.1"/>
    <property type="molecule type" value="Genomic_DNA"/>
</dbReference>
<keyword evidence="2" id="KW-1185">Reference proteome</keyword>
<evidence type="ECO:0000313" key="1">
    <source>
        <dbReference type="EMBL" id="TBU54607.1"/>
    </source>
</evidence>
<name>A0A4Q9PKE1_9APHY</name>
<dbReference type="Proteomes" id="UP000292082">
    <property type="component" value="Unassembled WGS sequence"/>
</dbReference>
<dbReference type="AlphaFoldDB" id="A0A4Q9PKE1"/>
<evidence type="ECO:0000313" key="2">
    <source>
        <dbReference type="Proteomes" id="UP000292082"/>
    </source>
</evidence>
<accession>A0A4Q9PKE1</accession>
<organism evidence="1 2">
    <name type="scientific">Dichomitus squalens</name>
    <dbReference type="NCBI Taxonomy" id="114155"/>
    <lineage>
        <taxon>Eukaryota</taxon>
        <taxon>Fungi</taxon>
        <taxon>Dikarya</taxon>
        <taxon>Basidiomycota</taxon>
        <taxon>Agaricomycotina</taxon>
        <taxon>Agaricomycetes</taxon>
        <taxon>Polyporales</taxon>
        <taxon>Polyporaceae</taxon>
        <taxon>Dichomitus</taxon>
    </lineage>
</organism>
<sequence>MHFTFVLQLLQIIFNSPWRVLRAHVCYVGCSVSVTLSCLGLISFSYFDPSETLTSDFIMS</sequence>
<proteinExistence type="predicted"/>
<reference evidence="1 2" key="1">
    <citation type="submission" date="2019-01" db="EMBL/GenBank/DDBJ databases">
        <title>Draft genome sequences of three monokaryotic isolates of the white-rot basidiomycete fungus Dichomitus squalens.</title>
        <authorList>
            <consortium name="DOE Joint Genome Institute"/>
            <person name="Lopez S.C."/>
            <person name="Andreopoulos B."/>
            <person name="Pangilinan J."/>
            <person name="Lipzen A."/>
            <person name="Riley R."/>
            <person name="Ahrendt S."/>
            <person name="Ng V."/>
            <person name="Barry K."/>
            <person name="Daum C."/>
            <person name="Grigoriev I.V."/>
            <person name="Hilden K.S."/>
            <person name="Makela M.R."/>
            <person name="de Vries R.P."/>
        </authorList>
    </citation>
    <scope>NUCLEOTIDE SEQUENCE [LARGE SCALE GENOMIC DNA]</scope>
    <source>
        <strain evidence="1 2">CBS 464.89</strain>
    </source>
</reference>